<gene>
    <name evidence="1" type="ORF">ACFO3J_24180</name>
</gene>
<dbReference type="InterPro" id="IPR021145">
    <property type="entry name" value="Portal_protein_SPP1_Gp6-like"/>
</dbReference>
<comment type="caution">
    <text evidence="1">The sequence shown here is derived from an EMBL/GenBank/DDBJ whole genome shotgun (WGS) entry which is preliminary data.</text>
</comment>
<dbReference type="RefSeq" id="WP_386432851.1">
    <property type="nucleotide sequence ID" value="NZ_JBHSBB010000014.1"/>
</dbReference>
<reference evidence="2" key="1">
    <citation type="journal article" date="2019" name="Int. J. Syst. Evol. Microbiol.">
        <title>The Global Catalogue of Microorganisms (GCM) 10K type strain sequencing project: providing services to taxonomists for standard genome sequencing and annotation.</title>
        <authorList>
            <consortium name="The Broad Institute Genomics Platform"/>
            <consortium name="The Broad Institute Genome Sequencing Center for Infectious Disease"/>
            <person name="Wu L."/>
            <person name="Ma J."/>
        </authorList>
    </citation>
    <scope>NUCLEOTIDE SEQUENCE [LARGE SCALE GENOMIC DNA]</scope>
    <source>
        <strain evidence="2">CGMCC 4.7237</strain>
    </source>
</reference>
<evidence type="ECO:0000313" key="2">
    <source>
        <dbReference type="Proteomes" id="UP001595765"/>
    </source>
</evidence>
<dbReference type="Proteomes" id="UP001595765">
    <property type="component" value="Unassembled WGS sequence"/>
</dbReference>
<accession>A0ABV8HRE8</accession>
<proteinExistence type="predicted"/>
<name>A0ABV8HRE8_9ACTN</name>
<evidence type="ECO:0000313" key="1">
    <source>
        <dbReference type="EMBL" id="MFC4034550.1"/>
    </source>
</evidence>
<dbReference type="EMBL" id="JBHSBB010000014">
    <property type="protein sequence ID" value="MFC4034550.1"/>
    <property type="molecule type" value="Genomic_DNA"/>
</dbReference>
<dbReference type="Pfam" id="PF05133">
    <property type="entry name" value="SPP1_portal"/>
    <property type="match status" value="1"/>
</dbReference>
<keyword evidence="2" id="KW-1185">Reference proteome</keyword>
<sequence>MATIEQARRLVDVLMTELTVRAVVALRHDNYYRGQHRLRFASEEFQKYTAERYSGFSDNWVQPVADAPVERLTVTGFQAAGEQKADEDLWGVWQRNGLDADSQLGFLGAGNAGRCFLLVWGDPDDEETPCVTFEDASSAIVMYEPGSRRKRRAALKSWQDGFREYATLYLMDEVWKFERPLSPGNAKSPQMAEADEVVRGWEPRETGGEPNPQPNPMGVVPMVELPNRPLLAADPISDVAGVIAMQDAINLLWMQLFTASDYASLAQRIVIGAEVPKVPVLDANGQVVGERPIDLRKFVKDRILWLENPEAKVESWPAAALEPYTGVIEVAVGHIAAQTRTPPHYLIGRMVNIAGDALVAAETGLVKHCEEKQLWYGQGLREGAELIALARGETAKATALRGGSVLWKGAESRNIAQLTDSLLKLKQIGFPFEFLAARFGLTPTEVANLMLMREREAELDPVSAIMGGGATAIERPPQREPDPAAGA</sequence>
<organism evidence="1 2">
    <name type="scientific">Streptomyces polygonati</name>
    <dbReference type="NCBI Taxonomy" id="1617087"/>
    <lineage>
        <taxon>Bacteria</taxon>
        <taxon>Bacillati</taxon>
        <taxon>Actinomycetota</taxon>
        <taxon>Actinomycetes</taxon>
        <taxon>Kitasatosporales</taxon>
        <taxon>Streptomycetaceae</taxon>
        <taxon>Streptomyces</taxon>
    </lineage>
</organism>
<protein>
    <submittedName>
        <fullName evidence="1">Phage portal protein</fullName>
    </submittedName>
</protein>